<dbReference type="InterPro" id="IPR036259">
    <property type="entry name" value="MFS_trans_sf"/>
</dbReference>
<dbReference type="CDD" id="cd17502">
    <property type="entry name" value="MFS_Azr1_MDR_like"/>
    <property type="match status" value="1"/>
</dbReference>
<feature type="transmembrane region" description="Helical" evidence="7">
    <location>
        <begin position="126"/>
        <end position="147"/>
    </location>
</feature>
<feature type="transmembrane region" description="Helical" evidence="7">
    <location>
        <begin position="187"/>
        <end position="208"/>
    </location>
</feature>
<keyword evidence="2" id="KW-0813">Transport</keyword>
<dbReference type="FunFam" id="1.20.1720.10:FF:000004">
    <property type="entry name" value="EmrB/QacA family drug resistance transporter"/>
    <property type="match status" value="1"/>
</dbReference>
<dbReference type="InterPro" id="IPR004638">
    <property type="entry name" value="EmrB-like"/>
</dbReference>
<sequence>MPSLPKLHVFCLQRLWYNSLDEEGVKDVEQTKRKAVTLSVFVATFMAAIEGTIVSTAMPTIVSHLDGIALMNWVFSVFLLTSSIAIPIYGKLSDIYGRKKIFITATVIFLIGSTLCGLAQSMEMLIIFRVIQGIGAGGILPSTMTIIADIYPAEKRARVLGFMGSAWGIAGVFGPLLGGFLVDQLSWHWIFFINIPFGILTIILVGFYFKEHLTPKRLPIDYKGAVVFTLALLALLFGLQQVGETLNWADPLVLVLFACALIFFFIFYKNEKKAADPVLPFILFKNPIVLISNLIGFFLSVFLIGINVYIPMWAQGMLGHGATVAGFMLAPLSVTWIIGSFLSDRLFKKWGMRATIGIGTFISVLGALLLFLFPASTSDIYFYLNSALMGLGFGMAFTITTVAVQEAVPKSQTGISTATNNLFRNVGQTIGVAILGTVFNSVINNQFGQHGAQAVSSENLNKLISPTTASSLAKTLLQPLREILYSGLNMVFLTLLFCCLIAFLLFFLLPKATKKR</sequence>
<dbReference type="InterPro" id="IPR011701">
    <property type="entry name" value="MFS"/>
</dbReference>
<dbReference type="PROSITE" id="PS50850">
    <property type="entry name" value="MFS"/>
    <property type="match status" value="1"/>
</dbReference>
<comment type="caution">
    <text evidence="9">The sequence shown here is derived from an EMBL/GenBank/DDBJ whole genome shotgun (WGS) entry which is preliminary data.</text>
</comment>
<proteinExistence type="predicted"/>
<gene>
    <name evidence="9" type="ORF">HMPREF0556_11885</name>
</gene>
<feature type="transmembrane region" description="Helical" evidence="7">
    <location>
        <begin position="35"/>
        <end position="58"/>
    </location>
</feature>
<evidence type="ECO:0000256" key="7">
    <source>
        <dbReference type="SAM" id="Phobius"/>
    </source>
</evidence>
<evidence type="ECO:0000256" key="1">
    <source>
        <dbReference type="ARBA" id="ARBA00004651"/>
    </source>
</evidence>
<keyword evidence="10" id="KW-1185">Reference proteome</keyword>
<feature type="transmembrane region" description="Helical" evidence="7">
    <location>
        <begin position="483"/>
        <end position="509"/>
    </location>
</feature>
<dbReference type="GO" id="GO:0022857">
    <property type="term" value="F:transmembrane transporter activity"/>
    <property type="evidence" value="ECO:0007669"/>
    <property type="project" value="InterPro"/>
</dbReference>
<keyword evidence="5 7" id="KW-1133">Transmembrane helix</keyword>
<keyword evidence="4 7" id="KW-0812">Transmembrane</keyword>
<dbReference type="NCBIfam" id="TIGR00711">
    <property type="entry name" value="efflux_EmrB"/>
    <property type="match status" value="1"/>
</dbReference>
<evidence type="ECO:0000313" key="10">
    <source>
        <dbReference type="Proteomes" id="UP000010119"/>
    </source>
</evidence>
<comment type="subcellular location">
    <subcellularLocation>
        <location evidence="1">Cell membrane</location>
        <topology evidence="1">Multi-pass membrane protein</topology>
    </subcellularLocation>
</comment>
<dbReference type="Proteomes" id="UP000010119">
    <property type="component" value="Unassembled WGS sequence"/>
</dbReference>
<dbReference type="Gene3D" id="1.20.1720.10">
    <property type="entry name" value="Multidrug resistance protein D"/>
    <property type="match status" value="1"/>
</dbReference>
<name>D7V0W8_LISGR</name>
<dbReference type="STRING" id="525367.HMPREF0556_11885"/>
<dbReference type="InterPro" id="IPR020846">
    <property type="entry name" value="MFS_dom"/>
</dbReference>
<evidence type="ECO:0000313" key="9">
    <source>
        <dbReference type="EMBL" id="EFI83200.1"/>
    </source>
</evidence>
<feature type="transmembrane region" description="Helical" evidence="7">
    <location>
        <begin position="322"/>
        <end position="342"/>
    </location>
</feature>
<evidence type="ECO:0000256" key="5">
    <source>
        <dbReference type="ARBA" id="ARBA00022989"/>
    </source>
</evidence>
<feature type="transmembrane region" description="Helical" evidence="7">
    <location>
        <begin position="288"/>
        <end position="310"/>
    </location>
</feature>
<dbReference type="HOGENOM" id="CLU_000960_2_5_9"/>
<dbReference type="GO" id="GO:0005886">
    <property type="term" value="C:plasma membrane"/>
    <property type="evidence" value="ECO:0007669"/>
    <property type="project" value="UniProtKB-SubCell"/>
</dbReference>
<feature type="transmembrane region" description="Helical" evidence="7">
    <location>
        <begin position="354"/>
        <end position="374"/>
    </location>
</feature>
<keyword evidence="6 7" id="KW-0472">Membrane</keyword>
<organism evidence="9 10">
    <name type="scientific">Listeria grayi DSM 20601</name>
    <dbReference type="NCBI Taxonomy" id="525367"/>
    <lineage>
        <taxon>Bacteria</taxon>
        <taxon>Bacillati</taxon>
        <taxon>Bacillota</taxon>
        <taxon>Bacilli</taxon>
        <taxon>Bacillales</taxon>
        <taxon>Listeriaceae</taxon>
        <taxon>Listeria</taxon>
    </lineage>
</organism>
<feature type="transmembrane region" description="Helical" evidence="7">
    <location>
        <begin position="159"/>
        <end position="181"/>
    </location>
</feature>
<dbReference type="AlphaFoldDB" id="D7V0W8"/>
<feature type="transmembrane region" description="Helical" evidence="7">
    <location>
        <begin position="251"/>
        <end position="268"/>
    </location>
</feature>
<dbReference type="EMBL" id="ACCR02000005">
    <property type="protein sequence ID" value="EFI83200.1"/>
    <property type="molecule type" value="Genomic_DNA"/>
</dbReference>
<dbReference type="Gene3D" id="1.20.1250.20">
    <property type="entry name" value="MFS general substrate transporter like domains"/>
    <property type="match status" value="1"/>
</dbReference>
<keyword evidence="3" id="KW-1003">Cell membrane</keyword>
<evidence type="ECO:0000256" key="3">
    <source>
        <dbReference type="ARBA" id="ARBA00022475"/>
    </source>
</evidence>
<feature type="transmembrane region" description="Helical" evidence="7">
    <location>
        <begin position="101"/>
        <end position="120"/>
    </location>
</feature>
<feature type="transmembrane region" description="Helical" evidence="7">
    <location>
        <begin position="380"/>
        <end position="404"/>
    </location>
</feature>
<accession>D7V0W8</accession>
<reference evidence="9" key="1">
    <citation type="submission" date="2010-06" db="EMBL/GenBank/DDBJ databases">
        <authorList>
            <person name="Muzny D."/>
            <person name="Qin X."/>
            <person name="Buhay C."/>
            <person name="Dugan-Rocha S."/>
            <person name="Ding Y."/>
            <person name="Chen G."/>
            <person name="Hawes A."/>
            <person name="Holder M."/>
            <person name="Jhangiani S."/>
            <person name="Johnson A."/>
            <person name="Khan Z."/>
            <person name="Li Z."/>
            <person name="Liu W."/>
            <person name="Liu X."/>
            <person name="Perez L."/>
            <person name="Shen H."/>
            <person name="Wang Q."/>
            <person name="Watt J."/>
            <person name="Xi L."/>
            <person name="Xin Y."/>
            <person name="Zhou J."/>
            <person name="Deng J."/>
            <person name="Jiang H."/>
            <person name="Liu Y."/>
            <person name="Qu J."/>
            <person name="Song X.-Z."/>
            <person name="Zhang L."/>
            <person name="Villasana D."/>
            <person name="Johnson A."/>
            <person name="Liu J."/>
            <person name="Liyanage D."/>
            <person name="Lorensuhewa L."/>
            <person name="Robinson T."/>
            <person name="Song A."/>
            <person name="Song B.-B."/>
            <person name="Dinh H."/>
            <person name="Thornton R."/>
            <person name="Coyle M."/>
            <person name="Francisco L."/>
            <person name="Jackson L."/>
            <person name="Javaid M."/>
            <person name="Korchina V."/>
            <person name="Kovar C."/>
            <person name="Mata R."/>
            <person name="Mathew T."/>
            <person name="Ngo R."/>
            <person name="Nguyen L."/>
            <person name="Nguyen N."/>
            <person name="Okwuonu G."/>
            <person name="Ongeri F."/>
            <person name="Pham C."/>
            <person name="Simmons D."/>
            <person name="Wilczek-Boney K."/>
            <person name="Hale W."/>
            <person name="Jakkamsetti A."/>
            <person name="Pham P."/>
            <person name="Ruth R."/>
            <person name="San Lucas F."/>
            <person name="Warren J."/>
            <person name="Zhang J."/>
            <person name="Zhao Z."/>
            <person name="Zhou C."/>
            <person name="Zhu D."/>
            <person name="Lee S."/>
            <person name="Bess C."/>
            <person name="Blankenburg K."/>
            <person name="Forbes L."/>
            <person name="Fu Q."/>
            <person name="Gubbala S."/>
            <person name="Hirani K."/>
            <person name="Jayaseelan J.C."/>
            <person name="Lara F."/>
            <person name="Munidasa M."/>
            <person name="Palculict T."/>
            <person name="Patil S."/>
            <person name="Pu L.-L."/>
            <person name="Saada N."/>
            <person name="Tang L."/>
            <person name="Weissenberger G."/>
            <person name="Zhu Y."/>
            <person name="Hemphill L."/>
            <person name="Shang Y."/>
            <person name="Youmans B."/>
            <person name="Ayvaz T."/>
            <person name="Ross M."/>
            <person name="Santibanez J."/>
            <person name="Aqrawi P."/>
            <person name="Gross S."/>
            <person name="Joshi V."/>
            <person name="Fowler G."/>
            <person name="Nazareth L."/>
            <person name="Reid J."/>
            <person name="Worley K."/>
            <person name="Petrosino J."/>
            <person name="Highlander S."/>
            <person name="Gibbs R."/>
        </authorList>
    </citation>
    <scope>NUCLEOTIDE SEQUENCE [LARGE SCALE GENOMIC DNA]</scope>
    <source>
        <strain evidence="9">DSM 20601</strain>
    </source>
</reference>
<evidence type="ECO:0000256" key="2">
    <source>
        <dbReference type="ARBA" id="ARBA00022448"/>
    </source>
</evidence>
<feature type="transmembrane region" description="Helical" evidence="7">
    <location>
        <begin position="425"/>
        <end position="443"/>
    </location>
</feature>
<dbReference type="SUPFAM" id="SSF103473">
    <property type="entry name" value="MFS general substrate transporter"/>
    <property type="match status" value="1"/>
</dbReference>
<dbReference type="PRINTS" id="PR01036">
    <property type="entry name" value="TCRTETB"/>
</dbReference>
<dbReference type="Pfam" id="PF07690">
    <property type="entry name" value="MFS_1"/>
    <property type="match status" value="1"/>
</dbReference>
<evidence type="ECO:0000256" key="4">
    <source>
        <dbReference type="ARBA" id="ARBA00022692"/>
    </source>
</evidence>
<protein>
    <submittedName>
        <fullName evidence="9">Drug resistance MFS transporter, drug:H+ antiporter-2 family</fullName>
    </submittedName>
</protein>
<dbReference type="eggNOG" id="COG0477">
    <property type="taxonomic scope" value="Bacteria"/>
</dbReference>
<feature type="transmembrane region" description="Helical" evidence="7">
    <location>
        <begin position="220"/>
        <end position="239"/>
    </location>
</feature>
<feature type="transmembrane region" description="Helical" evidence="7">
    <location>
        <begin position="70"/>
        <end position="89"/>
    </location>
</feature>
<dbReference type="PANTHER" id="PTHR23501">
    <property type="entry name" value="MAJOR FACILITATOR SUPERFAMILY"/>
    <property type="match status" value="1"/>
</dbReference>
<feature type="domain" description="Major facilitator superfamily (MFS) profile" evidence="8">
    <location>
        <begin position="36"/>
        <end position="514"/>
    </location>
</feature>
<evidence type="ECO:0000256" key="6">
    <source>
        <dbReference type="ARBA" id="ARBA00023136"/>
    </source>
</evidence>
<evidence type="ECO:0000259" key="8">
    <source>
        <dbReference type="PROSITE" id="PS50850"/>
    </source>
</evidence>
<dbReference type="PANTHER" id="PTHR23501:SF191">
    <property type="entry name" value="VACUOLAR BASIC AMINO ACID TRANSPORTER 4"/>
    <property type="match status" value="1"/>
</dbReference>